<dbReference type="KEGG" id="mseb:RE474_11460"/>
<evidence type="ECO:0000313" key="3">
    <source>
        <dbReference type="Proteomes" id="UP001182908"/>
    </source>
</evidence>
<gene>
    <name evidence="2" type="ORF">RE474_11460</name>
</gene>
<proteinExistence type="predicted"/>
<keyword evidence="1" id="KW-0472">Membrane</keyword>
<keyword evidence="3" id="KW-1185">Reference proteome</keyword>
<evidence type="ECO:0000256" key="1">
    <source>
        <dbReference type="SAM" id="Phobius"/>
    </source>
</evidence>
<protein>
    <submittedName>
        <fullName evidence="2">Uncharacterized protein</fullName>
    </submittedName>
</protein>
<reference evidence="2 3" key="1">
    <citation type="submission" date="2023-08" db="EMBL/GenBank/DDBJ databases">
        <title>Methanolobus mangrovi sp. nov. and Methanolobus sediminis sp. nov, two novel methylotrophic methanogens isolated from mangrove sediments in China.</title>
        <authorList>
            <person name="Zhou J."/>
        </authorList>
    </citation>
    <scope>NUCLEOTIDE SEQUENCE [LARGE SCALE GENOMIC DNA]</scope>
    <source>
        <strain evidence="2 3">FTZ6</strain>
    </source>
</reference>
<feature type="transmembrane region" description="Helical" evidence="1">
    <location>
        <begin position="65"/>
        <end position="83"/>
    </location>
</feature>
<accession>A0AA51UJR4</accession>
<dbReference type="Proteomes" id="UP001182908">
    <property type="component" value="Chromosome"/>
</dbReference>
<organism evidence="2 3">
    <name type="scientific">Methanolobus sediminis</name>
    <dbReference type="NCBI Taxonomy" id="3072978"/>
    <lineage>
        <taxon>Archaea</taxon>
        <taxon>Methanobacteriati</taxon>
        <taxon>Methanobacteriota</taxon>
        <taxon>Stenosarchaea group</taxon>
        <taxon>Methanomicrobia</taxon>
        <taxon>Methanosarcinales</taxon>
        <taxon>Methanosarcinaceae</taxon>
        <taxon>Methanolobus</taxon>
    </lineage>
</organism>
<dbReference type="EMBL" id="CP133592">
    <property type="protein sequence ID" value="WMW24690.1"/>
    <property type="molecule type" value="Genomic_DNA"/>
</dbReference>
<keyword evidence="1" id="KW-1133">Transmembrane helix</keyword>
<dbReference type="RefSeq" id="WP_309310499.1">
    <property type="nucleotide sequence ID" value="NZ_CP133592.1"/>
</dbReference>
<sequence length="95" mass="11000">MIPWEMWATMLALGILSMGYNWYVEDDENYTDILTGFASMIFYMICGITLFGGVVTQTMTYANQYFAWLFIAIGIIEGIILFTRVTDLWHTDKTE</sequence>
<dbReference type="GeneID" id="84233343"/>
<evidence type="ECO:0000313" key="2">
    <source>
        <dbReference type="EMBL" id="WMW24690.1"/>
    </source>
</evidence>
<feature type="transmembrane region" description="Helical" evidence="1">
    <location>
        <begin position="6"/>
        <end position="24"/>
    </location>
</feature>
<keyword evidence="1" id="KW-0812">Transmembrane</keyword>
<name>A0AA51UJR4_9EURY</name>
<feature type="transmembrane region" description="Helical" evidence="1">
    <location>
        <begin position="36"/>
        <end position="59"/>
    </location>
</feature>
<dbReference type="AlphaFoldDB" id="A0AA51UJR4"/>